<dbReference type="InterPro" id="IPR021858">
    <property type="entry name" value="Fun_TF"/>
</dbReference>
<feature type="domain" description="Zn(2)-C6 fungal-type" evidence="4">
    <location>
        <begin position="129"/>
        <end position="159"/>
    </location>
</feature>
<dbReference type="GO" id="GO:0008270">
    <property type="term" value="F:zinc ion binding"/>
    <property type="evidence" value="ECO:0007669"/>
    <property type="project" value="InterPro"/>
</dbReference>
<feature type="region of interest" description="Disordered" evidence="3">
    <location>
        <begin position="162"/>
        <end position="184"/>
    </location>
</feature>
<name>A0A427XN12_9TREE</name>
<evidence type="ECO:0000256" key="3">
    <source>
        <dbReference type="SAM" id="MobiDB-lite"/>
    </source>
</evidence>
<feature type="compositionally biased region" description="Basic and acidic residues" evidence="3">
    <location>
        <begin position="162"/>
        <end position="171"/>
    </location>
</feature>
<evidence type="ECO:0000313" key="5">
    <source>
        <dbReference type="EMBL" id="RSH80285.1"/>
    </source>
</evidence>
<keyword evidence="2" id="KW-0539">Nucleus</keyword>
<evidence type="ECO:0000256" key="2">
    <source>
        <dbReference type="ARBA" id="ARBA00023242"/>
    </source>
</evidence>
<evidence type="ECO:0000259" key="4">
    <source>
        <dbReference type="PROSITE" id="PS50048"/>
    </source>
</evidence>
<comment type="caution">
    <text evidence="5">The sequence shown here is derived from an EMBL/GenBank/DDBJ whole genome shotgun (WGS) entry which is preliminary data.</text>
</comment>
<proteinExistence type="predicted"/>
<comment type="subcellular location">
    <subcellularLocation>
        <location evidence="1">Nucleus</location>
    </subcellularLocation>
</comment>
<keyword evidence="6" id="KW-1185">Reference proteome</keyword>
<dbReference type="CDD" id="cd00067">
    <property type="entry name" value="GAL4"/>
    <property type="match status" value="1"/>
</dbReference>
<dbReference type="SUPFAM" id="SSF57701">
    <property type="entry name" value="Zn2/Cys6 DNA-binding domain"/>
    <property type="match status" value="1"/>
</dbReference>
<dbReference type="Pfam" id="PF00172">
    <property type="entry name" value="Zn_clus"/>
    <property type="match status" value="1"/>
</dbReference>
<dbReference type="PROSITE" id="PS50048">
    <property type="entry name" value="ZN2_CY6_FUNGAL_2"/>
    <property type="match status" value="1"/>
</dbReference>
<evidence type="ECO:0000256" key="1">
    <source>
        <dbReference type="ARBA" id="ARBA00004123"/>
    </source>
</evidence>
<dbReference type="STRING" id="105984.A0A427XN12"/>
<feature type="compositionally biased region" description="Low complexity" evidence="3">
    <location>
        <begin position="320"/>
        <end position="336"/>
    </location>
</feature>
<dbReference type="Gene3D" id="4.10.240.10">
    <property type="entry name" value="Zn(2)-C6 fungal-type DNA-binding domain"/>
    <property type="match status" value="1"/>
</dbReference>
<dbReference type="Pfam" id="PF11951">
    <property type="entry name" value="Fungal_trans_2"/>
    <property type="match status" value="1"/>
</dbReference>
<evidence type="ECO:0000313" key="6">
    <source>
        <dbReference type="Proteomes" id="UP000279236"/>
    </source>
</evidence>
<accession>A0A427XN12</accession>
<dbReference type="InterPro" id="IPR001138">
    <property type="entry name" value="Zn2Cys6_DnaBD"/>
</dbReference>
<dbReference type="RefSeq" id="XP_028475232.1">
    <property type="nucleotide sequence ID" value="XM_028624160.1"/>
</dbReference>
<protein>
    <recommendedName>
        <fullName evidence="4">Zn(2)-C6 fungal-type domain-containing protein</fullName>
    </recommendedName>
</protein>
<dbReference type="OrthoDB" id="5419315at2759"/>
<feature type="region of interest" description="Disordered" evidence="3">
    <location>
        <begin position="33"/>
        <end position="71"/>
    </location>
</feature>
<dbReference type="PANTHER" id="PTHR37534">
    <property type="entry name" value="TRANSCRIPTIONAL ACTIVATOR PROTEIN UGA3"/>
    <property type="match status" value="1"/>
</dbReference>
<dbReference type="GO" id="GO:0000981">
    <property type="term" value="F:DNA-binding transcription factor activity, RNA polymerase II-specific"/>
    <property type="evidence" value="ECO:0007669"/>
    <property type="project" value="InterPro"/>
</dbReference>
<dbReference type="SMART" id="SM00066">
    <property type="entry name" value="GAL4"/>
    <property type="match status" value="1"/>
</dbReference>
<dbReference type="EMBL" id="RSCE01000008">
    <property type="protein sequence ID" value="RSH80285.1"/>
    <property type="molecule type" value="Genomic_DNA"/>
</dbReference>
<feature type="compositionally biased region" description="Basic and acidic residues" evidence="3">
    <location>
        <begin position="307"/>
        <end position="317"/>
    </location>
</feature>
<dbReference type="InterPro" id="IPR036864">
    <property type="entry name" value="Zn2-C6_fun-type_DNA-bd_sf"/>
</dbReference>
<dbReference type="GO" id="GO:0005634">
    <property type="term" value="C:nucleus"/>
    <property type="evidence" value="ECO:0007669"/>
    <property type="project" value="UniProtKB-SubCell"/>
</dbReference>
<dbReference type="PROSITE" id="PS00463">
    <property type="entry name" value="ZN2_CY6_FUNGAL_1"/>
    <property type="match status" value="1"/>
</dbReference>
<dbReference type="GeneID" id="39593401"/>
<dbReference type="Proteomes" id="UP000279236">
    <property type="component" value="Unassembled WGS sequence"/>
</dbReference>
<feature type="compositionally biased region" description="Low complexity" evidence="3">
    <location>
        <begin position="45"/>
        <end position="71"/>
    </location>
</feature>
<feature type="region of interest" description="Disordered" evidence="3">
    <location>
        <begin position="227"/>
        <end position="346"/>
    </location>
</feature>
<sequence>MSELFDFSRLGPDELAALASAMGIGLPSANGVAPGAGRDANGAGPSFMPGPSSSSSSPDPPIATGSASTAQTAGPASTAAAATAAAAAAASSRPDLVRLADVITHASLVLSHPTSDGDKKKKYTRSRRGCLTCRGRKVKCDEVRPTCLRCAGMGRECTWDKEDRNKRKQPDDGDGDNPPLSLPPTVSAALAEIAALAPALQAAQAGGGLPLPQPALQALAQLMPSFNQADSAASSSSQSQSQTPTQSSKSTAPTTTTTATSSSAPSADSRNVHSPPLPVPSHLYPWALDLPASVPAGQQQQQQQQQQHERAVKRVRADTGSSSGVSANASASSSGPVPNPTSKPSNIPVAYGTAAWDEFMRASPFGGWTPNATAVDSPMSMERKKSESPPDSDIIELTRDTVTDIDVVREAPNVRLALRGQIARRRQPQPGPGSSPLGDIGSVEIIAPLARSLDPYAHAFPSDSARGLFRHYVDSTSGIVTAMGRGKPGQNPFLQVSLPLVLAETASPALTALRFALLTTSAAHILHLRGGNDPEAQALCDKLKRLAIGYTVLSENADADNVLVVLAACVIILTRDVLNADRTWRHNLDYALAAVRRRGGPEALMARDPSFIKRFVLEQLATHEVFSCFTTGNEPTLLTLGAKWWFEVERSSRSAWEWESVENQFGISRAMLEIVARVCSLCARRNRLGPDANLDDEDLAPVASFLRDEAETLITELEAFGVALRSLPYHRRVQYGDHIYRMTMSLHLITDILGLPASHPRVRAIVPAALELCSEISMQPVMLVWPLLWLARVCNMMEREWLRGLLSSYADQYCRDLQIAQELIYDVWAKQDKGEPFHGWHVLMAETGRDVLLI</sequence>
<dbReference type="AlphaFoldDB" id="A0A427XN12"/>
<organism evidence="5 6">
    <name type="scientific">Apiotrichum porosum</name>
    <dbReference type="NCBI Taxonomy" id="105984"/>
    <lineage>
        <taxon>Eukaryota</taxon>
        <taxon>Fungi</taxon>
        <taxon>Dikarya</taxon>
        <taxon>Basidiomycota</taxon>
        <taxon>Agaricomycotina</taxon>
        <taxon>Tremellomycetes</taxon>
        <taxon>Trichosporonales</taxon>
        <taxon>Trichosporonaceae</taxon>
        <taxon>Apiotrichum</taxon>
    </lineage>
</organism>
<gene>
    <name evidence="5" type="ORF">EHS24_008858</name>
</gene>
<dbReference type="PANTHER" id="PTHR37534:SF20">
    <property type="entry name" value="PRO1A C6 ZINK-FINGER PROTEIN"/>
    <property type="match status" value="1"/>
</dbReference>
<reference evidence="5 6" key="1">
    <citation type="submission" date="2018-11" db="EMBL/GenBank/DDBJ databases">
        <title>Genome sequence of Apiotrichum porosum DSM 27194.</title>
        <authorList>
            <person name="Aliyu H."/>
            <person name="Gorte O."/>
            <person name="Ochsenreither K."/>
        </authorList>
    </citation>
    <scope>NUCLEOTIDE SEQUENCE [LARGE SCALE GENOMIC DNA]</scope>
    <source>
        <strain evidence="5 6">DSM 27194</strain>
    </source>
</reference>
<feature type="compositionally biased region" description="Low complexity" evidence="3">
    <location>
        <begin position="227"/>
        <end position="269"/>
    </location>
</feature>